<evidence type="ECO:0000256" key="2">
    <source>
        <dbReference type="SAM" id="Phobius"/>
    </source>
</evidence>
<accession>A0A8H3E8P5</accession>
<evidence type="ECO:0000313" key="3">
    <source>
        <dbReference type="EMBL" id="CAE7211301.1"/>
    </source>
</evidence>
<feature type="compositionally biased region" description="Polar residues" evidence="1">
    <location>
        <begin position="442"/>
        <end position="451"/>
    </location>
</feature>
<evidence type="ECO:0000313" key="4">
    <source>
        <dbReference type="Proteomes" id="UP000663827"/>
    </source>
</evidence>
<reference evidence="3" key="1">
    <citation type="submission" date="2021-01" db="EMBL/GenBank/DDBJ databases">
        <authorList>
            <person name="Kaushik A."/>
        </authorList>
    </citation>
    <scope>NUCLEOTIDE SEQUENCE</scope>
    <source>
        <strain evidence="3">AG5</strain>
    </source>
</reference>
<name>A0A8H3E8P5_9AGAM</name>
<keyword evidence="2" id="KW-0812">Transmembrane</keyword>
<feature type="transmembrane region" description="Helical" evidence="2">
    <location>
        <begin position="45"/>
        <end position="78"/>
    </location>
</feature>
<dbReference type="AlphaFoldDB" id="A0A8H3E8P5"/>
<evidence type="ECO:0000256" key="1">
    <source>
        <dbReference type="SAM" id="MobiDB-lite"/>
    </source>
</evidence>
<dbReference type="Proteomes" id="UP000663827">
    <property type="component" value="Unassembled WGS sequence"/>
</dbReference>
<sequence length="857" mass="92321">MSPIAFAVLITATLFVATNQGQQFFESITLTLSTVFWELALAPLLALAFVLLFLVAFVVTIIVVLPLLALVLALILIASTQQTRSLCVADVVFQSTPLPATNPSMLLLVTLHDPVIVRNVAQLGSQLASIITSIYTLKAVIKLHSVVETKPTSIARSLHLFQLEPPRRFKKRRPINYSGTKPKPPIDPLNNAHTRMAAHIARIRSKAWQREALKELSVAVQKPVITPAASTTTPLTQYDRVNSVEAPSALPVSPTPVEVDPHTAPVDPESDALAEACEQVFESVTVPISPSPLARTTLTIEVGVETNEFECVSFLTEPIAVAEPSPLSIVSTPATQTNPYTHLPELQVFKSPLMPTTKQALTLTLHPIAESTSHTVTDSVDVWGATETATSTTIERAGKLVINNAKTSVQEHVWTSNWCENLGLTSGKQQTETSILTPTYTTTRQGDQANQPVPVFTSFPSPTEAQPDPSASIHDSPAQPSFETMIPGDTLQAELELFATPTYQDILAEMGLPLDSVVDAPPTLGMSAPTDQYTFFGHVHDVFGAATFAGDFSLDVLPNPADDHEMAVLETMQADIDMPLPSDADLELFKLAAAALAAEGMDWAHDDFPLAISGPRNENIHTPPTKQELLELDDIFNLATASLPSPTPQASSNTLLITNTVPDSRGSMPLPTDAELLALAGAALAEGTHSMALDNFPTTDFNTNPTNIDMSFLDLSQLELLNDTTQSIVADLTNGGPRPSVASSNDRSAFGLVDPTTFGYYLDPKELTNMWDELGASLKDWVEQAPGAMNFSGDHMMQTLMEFDALNTPCSPSHTILSTTLIPASATPTPVPVVQPPRKIRKLPLRRTAIKNHTLTS</sequence>
<keyword evidence="2" id="KW-1133">Transmembrane helix</keyword>
<dbReference type="EMBL" id="CAJNJQ010004456">
    <property type="protein sequence ID" value="CAE7211301.1"/>
    <property type="molecule type" value="Genomic_DNA"/>
</dbReference>
<feature type="region of interest" description="Disordered" evidence="1">
    <location>
        <begin position="442"/>
        <end position="480"/>
    </location>
</feature>
<comment type="caution">
    <text evidence="3">The sequence shown here is derived from an EMBL/GenBank/DDBJ whole genome shotgun (WGS) entry which is preliminary data.</text>
</comment>
<keyword evidence="2" id="KW-0472">Membrane</keyword>
<gene>
    <name evidence="3" type="ORF">RDB_LOCUS152465</name>
</gene>
<proteinExistence type="predicted"/>
<protein>
    <submittedName>
        <fullName evidence="3">Uncharacterized protein</fullName>
    </submittedName>
</protein>
<organism evidence="3 4">
    <name type="scientific">Rhizoctonia solani</name>
    <dbReference type="NCBI Taxonomy" id="456999"/>
    <lineage>
        <taxon>Eukaryota</taxon>
        <taxon>Fungi</taxon>
        <taxon>Dikarya</taxon>
        <taxon>Basidiomycota</taxon>
        <taxon>Agaricomycotina</taxon>
        <taxon>Agaricomycetes</taxon>
        <taxon>Cantharellales</taxon>
        <taxon>Ceratobasidiaceae</taxon>
        <taxon>Rhizoctonia</taxon>
    </lineage>
</organism>